<dbReference type="GO" id="GO:0046872">
    <property type="term" value="F:metal ion binding"/>
    <property type="evidence" value="ECO:0007669"/>
    <property type="project" value="UniProtKB-KW"/>
</dbReference>
<keyword evidence="5" id="KW-0408">Iron</keyword>
<dbReference type="PANTHER" id="PTHR46030">
    <property type="entry name" value="ALPHA-KETOGLUTARATE-DEPENDENT DIOXYGENASE ALKB HOMOLOG 6"/>
    <property type="match status" value="1"/>
</dbReference>
<name>A0A6U5HGW6_9STRA</name>
<dbReference type="PANTHER" id="PTHR46030:SF1">
    <property type="entry name" value="ALPHA-KETOGLUTARATE-DEPENDENT DIOXYGENASE ALKB HOMOLOG 6"/>
    <property type="match status" value="1"/>
</dbReference>
<evidence type="ECO:0000313" key="7">
    <source>
        <dbReference type="EMBL" id="CAD8889102.1"/>
    </source>
</evidence>
<comment type="similarity">
    <text evidence="1">Belongs to the alkB family.</text>
</comment>
<dbReference type="EMBL" id="HBFR01022720">
    <property type="protein sequence ID" value="CAD8889102.1"/>
    <property type="molecule type" value="Transcribed_RNA"/>
</dbReference>
<evidence type="ECO:0000313" key="8">
    <source>
        <dbReference type="EMBL" id="CAD8889103.1"/>
    </source>
</evidence>
<feature type="region of interest" description="Disordered" evidence="6">
    <location>
        <begin position="23"/>
        <end position="63"/>
    </location>
</feature>
<sequence>MSRRTSSSSTAIDYVNLIREERRKIRHKKQNDSMPSSKKDMVDEEQNQGPKEKNAYKKMPDHPPYPLNEYPLCKTLSHFGSSLIAEDSSLERDLSYHAIFPDYLDRVFYVPDFLSLSYSSEANSRSSMGHRHQKSLLVHIVHSTDWIYLPHGRRHVHAGSLADLLRLPHYNYLQGLFEGLRQIFPDDRPPNHVLINLYGVSPEVDTSDVLSCGFRYSHEGILPHTDGPAYYPLTAALSLGQTESIHFTPRRGIKMEEVSNEQKKELAKRYTVKLVHGSLIVFEREAYIDYEHSIFPSDCETIGISNSNDSSPLCFHYSDSEQEKEKKKCASQCRVSLTLRHKYGV</sequence>
<accession>A0A6U5HGW6</accession>
<dbReference type="AlphaFoldDB" id="A0A6U5HGW6"/>
<evidence type="ECO:0000256" key="5">
    <source>
        <dbReference type="ARBA" id="ARBA00023004"/>
    </source>
</evidence>
<reference evidence="8" key="1">
    <citation type="submission" date="2021-01" db="EMBL/GenBank/DDBJ databases">
        <authorList>
            <person name="Corre E."/>
            <person name="Pelletier E."/>
            <person name="Niang G."/>
            <person name="Scheremetjew M."/>
            <person name="Finn R."/>
            <person name="Kale V."/>
            <person name="Holt S."/>
            <person name="Cochrane G."/>
            <person name="Meng A."/>
            <person name="Brown T."/>
            <person name="Cohen L."/>
        </authorList>
    </citation>
    <scope>NUCLEOTIDE SEQUENCE</scope>
    <source>
        <strain evidence="8">308</strain>
    </source>
</reference>
<dbReference type="Gene3D" id="2.60.120.1520">
    <property type="match status" value="1"/>
</dbReference>
<organism evidence="8">
    <name type="scientific">Corethron hystrix</name>
    <dbReference type="NCBI Taxonomy" id="216773"/>
    <lineage>
        <taxon>Eukaryota</taxon>
        <taxon>Sar</taxon>
        <taxon>Stramenopiles</taxon>
        <taxon>Ochrophyta</taxon>
        <taxon>Bacillariophyta</taxon>
        <taxon>Coscinodiscophyceae</taxon>
        <taxon>Corethrophycidae</taxon>
        <taxon>Corethrales</taxon>
        <taxon>Corethraceae</taxon>
        <taxon>Corethron</taxon>
    </lineage>
</organism>
<gene>
    <name evidence="7" type="ORF">CHYS00102_LOCUS16303</name>
    <name evidence="8" type="ORF">CHYS00102_LOCUS16304</name>
</gene>
<evidence type="ECO:0000256" key="3">
    <source>
        <dbReference type="ARBA" id="ARBA00022964"/>
    </source>
</evidence>
<dbReference type="SUPFAM" id="SSF51197">
    <property type="entry name" value="Clavaminate synthase-like"/>
    <property type="match status" value="1"/>
</dbReference>
<keyword evidence="4" id="KW-0560">Oxidoreductase</keyword>
<proteinExistence type="inferred from homology"/>
<keyword evidence="2" id="KW-0479">Metal-binding</keyword>
<evidence type="ECO:0000256" key="1">
    <source>
        <dbReference type="ARBA" id="ARBA00007879"/>
    </source>
</evidence>
<dbReference type="InterPro" id="IPR032862">
    <property type="entry name" value="ALKBH6"/>
</dbReference>
<evidence type="ECO:0008006" key="9">
    <source>
        <dbReference type="Google" id="ProtNLM"/>
    </source>
</evidence>
<dbReference type="EMBL" id="HBFR01022721">
    <property type="protein sequence ID" value="CAD8889103.1"/>
    <property type="molecule type" value="Transcribed_RNA"/>
</dbReference>
<dbReference type="GO" id="GO:0005634">
    <property type="term" value="C:nucleus"/>
    <property type="evidence" value="ECO:0007669"/>
    <property type="project" value="TreeGrafter"/>
</dbReference>
<protein>
    <recommendedName>
        <fullName evidence="9">Fe2OG dioxygenase domain-containing protein</fullName>
    </recommendedName>
</protein>
<keyword evidence="3" id="KW-0223">Dioxygenase</keyword>
<dbReference type="GO" id="GO:0051213">
    <property type="term" value="F:dioxygenase activity"/>
    <property type="evidence" value="ECO:0007669"/>
    <property type="project" value="UniProtKB-KW"/>
</dbReference>
<evidence type="ECO:0000256" key="6">
    <source>
        <dbReference type="SAM" id="MobiDB-lite"/>
    </source>
</evidence>
<evidence type="ECO:0000256" key="2">
    <source>
        <dbReference type="ARBA" id="ARBA00022723"/>
    </source>
</evidence>
<evidence type="ECO:0000256" key="4">
    <source>
        <dbReference type="ARBA" id="ARBA00023002"/>
    </source>
</evidence>
<feature type="compositionally biased region" description="Basic and acidic residues" evidence="6">
    <location>
        <begin position="50"/>
        <end position="61"/>
    </location>
</feature>